<evidence type="ECO:0000256" key="5">
    <source>
        <dbReference type="ARBA" id="ARBA00023239"/>
    </source>
</evidence>
<dbReference type="GO" id="GO:0004089">
    <property type="term" value="F:carbonate dehydratase activity"/>
    <property type="evidence" value="ECO:0007669"/>
    <property type="project" value="UniProtKB-EC"/>
</dbReference>
<sequence length="245" mass="25406">MCELCTTNGLSRRHLLGGGMAVAGLAAAGLLGGLATPTAALAQAARPNDIPPAEALKRLKDGNARYAANKPRQHDFSAGRAARASAQYPFAAILSCADSRVAPELAFDQGPGELFVCRVAGNFVNEDGLASLEYGVQVLGLPLIMVLGHTNCGAIDATIKVVKDNITLPGHLPGLVNALKPGIEAAIAKQPKDLLATAIEENVRFNVRRLRDASPILSKAVADKKLQVVGGVYEIGTGKVTAIEA</sequence>
<reference evidence="9 10" key="3">
    <citation type="journal article" date="2008" name="BMC Genomics">
        <title>The genome of the versatile nitrogen fixer Azorhizobium caulinodans ORS571.</title>
        <authorList>
            <person name="Lee KB."/>
            <person name="Backer P.D."/>
            <person name="Aono T."/>
            <person name="Liu CT."/>
            <person name="Suzuki S."/>
            <person name="Suzuki T."/>
            <person name="Kaneko T."/>
            <person name="Yamada M."/>
            <person name="Tabata S."/>
            <person name="Kupfer D.M."/>
            <person name="Najar F.Z."/>
            <person name="Wiley G.B."/>
            <person name="Roe B."/>
            <person name="Binnewies T.T."/>
            <person name="Ussery D.W."/>
            <person name="D'Haeze W."/>
            <person name="Herder J.D."/>
            <person name="Gevers D."/>
            <person name="Vereecke D."/>
            <person name="Holsters M."/>
            <person name="Oyaizu H."/>
        </authorList>
    </citation>
    <scope>NUCLEOTIDE SEQUENCE [LARGE SCALE GENOMIC DNA]</scope>
    <source>
        <strain evidence="10">ATCC 43989 / DSM 5975 / JCM 20966 / LMG 6465 / NBRC 14845 / NCIMB 13405 / ORS 571</strain>
    </source>
</reference>
<evidence type="ECO:0000256" key="8">
    <source>
        <dbReference type="PIRSR" id="PIRSR601765-1"/>
    </source>
</evidence>
<dbReference type="eggNOG" id="COG0288">
    <property type="taxonomic scope" value="Bacteria"/>
</dbReference>
<keyword evidence="3 8" id="KW-0479">Metal-binding</keyword>
<feature type="binding site" evidence="8">
    <location>
        <position position="96"/>
    </location>
    <ligand>
        <name>Zn(2+)</name>
        <dbReference type="ChEBI" id="CHEBI:29105"/>
    </ligand>
</feature>
<reference evidence="9 10" key="1">
    <citation type="journal article" date="2007" name="Appl. Environ. Microbiol.">
        <title>Rhizobial factors required for stem nodule maturation and maintenance in Sesbania rostrata-Azorhizobium caulinodans ORS571 symbiosis.</title>
        <authorList>
            <person name="Suzuki S."/>
            <person name="Aono T."/>
            <person name="Lee KB."/>
            <person name="Suzuki T."/>
            <person name="Liu CT."/>
            <person name="Miwa H."/>
            <person name="Wakao S."/>
            <person name="Iki T."/>
            <person name="Oyaizu H."/>
        </authorList>
    </citation>
    <scope>NUCLEOTIDE SEQUENCE [LARGE SCALE GENOMIC DNA]</scope>
    <source>
        <strain evidence="10">ATCC 43989 / DSM 5975 / JCM 20966 / LMG 6465 / NBRC 14845 / NCIMB 13405 / ORS 571</strain>
    </source>
</reference>
<reference evidence="9 10" key="4">
    <citation type="journal article" date="2009" name="Appl. Environ. Microbiol.">
        <title>Comparative genome-wide transcriptional profiling of Azorhizobium caulinodans ORS571 grown under free-living and symbiotic conditions.</title>
        <authorList>
            <person name="Tsukada S."/>
            <person name="Aono T."/>
            <person name="Akiba N."/>
            <person name="Lee KB."/>
            <person name="Liu CT."/>
            <person name="Toyazaki H."/>
            <person name="Oyaizu H."/>
        </authorList>
    </citation>
    <scope>NUCLEOTIDE SEQUENCE [LARGE SCALE GENOMIC DNA]</scope>
    <source>
        <strain evidence="10">ATCC 43989 / DSM 5975 / JCM 20966 / LMG 6465 / NBRC 14845 / NCIMB 13405 / ORS 571</strain>
    </source>
</reference>
<evidence type="ECO:0000256" key="4">
    <source>
        <dbReference type="ARBA" id="ARBA00022833"/>
    </source>
</evidence>
<reference evidence="9 10" key="5">
    <citation type="journal article" date="2010" name="Appl. Environ. Microbiol.">
        <title>phrR-like gene praR of Azorhizobium caulinodans ORS571 is essential for symbiosis with Sesbania rostrata and is involved in expression of reb genes.</title>
        <authorList>
            <person name="Akiba N."/>
            <person name="Aono T."/>
            <person name="Toyazaki H."/>
            <person name="Sato S."/>
            <person name="Oyaizu H."/>
        </authorList>
    </citation>
    <scope>NUCLEOTIDE SEQUENCE [LARGE SCALE GENOMIC DNA]</scope>
    <source>
        <strain evidence="10">ATCC 43989 / DSM 5975 / JCM 20966 / LMG 6465 / NBRC 14845 / NCIMB 13405 / ORS 571</strain>
    </source>
</reference>
<dbReference type="SMART" id="SM00947">
    <property type="entry name" value="Pro_CA"/>
    <property type="match status" value="1"/>
</dbReference>
<dbReference type="PROSITE" id="PS00704">
    <property type="entry name" value="PROK_CO2_ANHYDRASE_1"/>
    <property type="match status" value="1"/>
</dbReference>
<dbReference type="CDD" id="cd03378">
    <property type="entry name" value="beta_CA_cladeC"/>
    <property type="match status" value="1"/>
</dbReference>
<evidence type="ECO:0000313" key="10">
    <source>
        <dbReference type="Proteomes" id="UP000000270"/>
    </source>
</evidence>
<dbReference type="AlphaFoldDB" id="A8HU86"/>
<dbReference type="KEGG" id="azc:AZC_0918"/>
<dbReference type="RefSeq" id="WP_012169449.1">
    <property type="nucleotide sequence ID" value="NC_009937.1"/>
</dbReference>
<keyword evidence="5" id="KW-0456">Lyase</keyword>
<reference evidence="9 10" key="6">
    <citation type="journal article" date="2011" name="Appl. Environ. Microbiol.">
        <title>Involvement of the azorhizobial chromosome partition gene (parA) in the onset of bacteroid differentiation during Sesbania rostrata stem nodule development.</title>
        <authorList>
            <person name="Liu CT."/>
            <person name="Lee KB."/>
            <person name="Wang YS."/>
            <person name="Peng MH."/>
            <person name="Lee KT."/>
            <person name="Suzuki S."/>
            <person name="Suzuki T."/>
            <person name="Oyaizu H."/>
        </authorList>
    </citation>
    <scope>NUCLEOTIDE SEQUENCE [LARGE SCALE GENOMIC DNA]</scope>
    <source>
        <strain evidence="10">ATCC 43989 / DSM 5975 / JCM 20966 / LMG 6465 / NBRC 14845 / NCIMB 13405 / ORS 571</strain>
    </source>
</reference>
<dbReference type="InterPro" id="IPR036874">
    <property type="entry name" value="Carbonic_anhydrase_sf"/>
</dbReference>
<dbReference type="PANTHER" id="PTHR11002">
    <property type="entry name" value="CARBONIC ANHYDRASE"/>
    <property type="match status" value="1"/>
</dbReference>
<name>A8HU86_AZOC5</name>
<evidence type="ECO:0000256" key="3">
    <source>
        <dbReference type="ARBA" id="ARBA00022723"/>
    </source>
</evidence>
<feature type="binding site" evidence="8">
    <location>
        <position position="152"/>
    </location>
    <ligand>
        <name>Zn(2+)</name>
        <dbReference type="ChEBI" id="CHEBI:29105"/>
    </ligand>
</feature>
<evidence type="ECO:0000256" key="7">
    <source>
        <dbReference type="ARBA" id="ARBA00048348"/>
    </source>
</evidence>
<dbReference type="HOGENOM" id="CLU_053879_4_2_5"/>
<dbReference type="InterPro" id="IPR001765">
    <property type="entry name" value="Carbonic_anhydrase"/>
</dbReference>
<comment type="catalytic activity">
    <reaction evidence="7">
        <text>hydrogencarbonate + H(+) = CO2 + H2O</text>
        <dbReference type="Rhea" id="RHEA:10748"/>
        <dbReference type="ChEBI" id="CHEBI:15377"/>
        <dbReference type="ChEBI" id="CHEBI:15378"/>
        <dbReference type="ChEBI" id="CHEBI:16526"/>
        <dbReference type="ChEBI" id="CHEBI:17544"/>
        <dbReference type="EC" id="4.2.1.1"/>
    </reaction>
</comment>
<dbReference type="GO" id="GO:0015976">
    <property type="term" value="P:carbon utilization"/>
    <property type="evidence" value="ECO:0007669"/>
    <property type="project" value="InterPro"/>
</dbReference>
<evidence type="ECO:0000256" key="2">
    <source>
        <dbReference type="ARBA" id="ARBA00012925"/>
    </source>
</evidence>
<dbReference type="EMBL" id="AP009384">
    <property type="protein sequence ID" value="BAF86916.1"/>
    <property type="molecule type" value="Genomic_DNA"/>
</dbReference>
<keyword evidence="10" id="KW-1185">Reference proteome</keyword>
<dbReference type="SUPFAM" id="SSF53056">
    <property type="entry name" value="beta-carbonic anhydrase, cab"/>
    <property type="match status" value="1"/>
</dbReference>
<comment type="function">
    <text evidence="6">Catalyzes the reversible hydration of carbon dioxide to form bicarbonate.</text>
</comment>
<comment type="similarity">
    <text evidence="1">Belongs to the beta-class carbonic anhydrase family.</text>
</comment>
<organism evidence="9 10">
    <name type="scientific">Azorhizobium caulinodans (strain ATCC 43989 / DSM 5975 / JCM 20966 / LMG 6465 / NBRC 14845 / NCIMB 13405 / ORS 571)</name>
    <dbReference type="NCBI Taxonomy" id="438753"/>
    <lineage>
        <taxon>Bacteria</taxon>
        <taxon>Pseudomonadati</taxon>
        <taxon>Pseudomonadota</taxon>
        <taxon>Alphaproteobacteria</taxon>
        <taxon>Hyphomicrobiales</taxon>
        <taxon>Xanthobacteraceae</taxon>
        <taxon>Azorhizobium</taxon>
    </lineage>
</organism>
<evidence type="ECO:0000256" key="6">
    <source>
        <dbReference type="ARBA" id="ARBA00024993"/>
    </source>
</evidence>
<dbReference type="InterPro" id="IPR015892">
    <property type="entry name" value="Carbonic_anhydrase_CS"/>
</dbReference>
<dbReference type="STRING" id="438753.AZC_0918"/>
<dbReference type="InterPro" id="IPR006311">
    <property type="entry name" value="TAT_signal"/>
</dbReference>
<dbReference type="EC" id="4.2.1.1" evidence="2"/>
<proteinExistence type="inferred from homology"/>
<reference evidence="10" key="2">
    <citation type="submission" date="2007-04" db="EMBL/GenBank/DDBJ databases">
        <title>Complete genome sequence of the nitrogen-fixing bacterium Azorhizobium caulinodans ORS571.</title>
        <authorList>
            <person name="Lee K.B."/>
            <person name="Backer P.D."/>
            <person name="Aono T."/>
            <person name="Liu C.T."/>
            <person name="Suzuki S."/>
            <person name="Suzuki T."/>
            <person name="Kaneko T."/>
            <person name="Yamada M."/>
            <person name="Tabata S."/>
            <person name="Kupfer D.M."/>
            <person name="Najar F.Z."/>
            <person name="Wiley G.B."/>
            <person name="Roe B."/>
            <person name="Binnewies T."/>
            <person name="Ussery D."/>
            <person name="Vereecke D."/>
            <person name="Gevers D."/>
            <person name="Holsters M."/>
            <person name="Oyaizu H."/>
        </authorList>
    </citation>
    <scope>NUCLEOTIDE SEQUENCE [LARGE SCALE GENOMIC DNA]</scope>
    <source>
        <strain evidence="10">ATCC 43989 / DSM 5975 / JCM 20966 / LMG 6465 / NBRC 14845 / NCIMB 13405 / ORS 571</strain>
    </source>
</reference>
<comment type="cofactor">
    <cofactor evidence="8">
        <name>Zn(2+)</name>
        <dbReference type="ChEBI" id="CHEBI:29105"/>
    </cofactor>
    <text evidence="8">Binds 1 zinc ion per subunit.</text>
</comment>
<dbReference type="Pfam" id="PF00484">
    <property type="entry name" value="Pro_CA"/>
    <property type="match status" value="1"/>
</dbReference>
<accession>A8HU86</accession>
<dbReference type="PANTHER" id="PTHR11002:SF79">
    <property type="entry name" value="CARBONIC ANHYDRASE 2"/>
    <property type="match status" value="1"/>
</dbReference>
<protein>
    <recommendedName>
        <fullName evidence="2">carbonic anhydrase</fullName>
        <ecNumber evidence="2">4.2.1.1</ecNumber>
    </recommendedName>
</protein>
<dbReference type="GO" id="GO:0008270">
    <property type="term" value="F:zinc ion binding"/>
    <property type="evidence" value="ECO:0007669"/>
    <property type="project" value="InterPro"/>
</dbReference>
<keyword evidence="4 8" id="KW-0862">Zinc</keyword>
<gene>
    <name evidence="9" type="ordered locus">AZC_0918</name>
</gene>
<feature type="binding site" evidence="8">
    <location>
        <position position="149"/>
    </location>
    <ligand>
        <name>Zn(2+)</name>
        <dbReference type="ChEBI" id="CHEBI:29105"/>
    </ligand>
</feature>
<dbReference type="Proteomes" id="UP000000270">
    <property type="component" value="Chromosome"/>
</dbReference>
<evidence type="ECO:0000313" key="9">
    <source>
        <dbReference type="EMBL" id="BAF86916.1"/>
    </source>
</evidence>
<dbReference type="FunFam" id="3.40.1050.10:FF:000006">
    <property type="entry name" value="Carbonic anhydrase"/>
    <property type="match status" value="1"/>
</dbReference>
<dbReference type="PROSITE" id="PS51318">
    <property type="entry name" value="TAT"/>
    <property type="match status" value="1"/>
</dbReference>
<evidence type="ECO:0000256" key="1">
    <source>
        <dbReference type="ARBA" id="ARBA00006217"/>
    </source>
</evidence>
<dbReference type="Gene3D" id="3.40.1050.10">
    <property type="entry name" value="Carbonic anhydrase"/>
    <property type="match status" value="1"/>
</dbReference>
<feature type="binding site" evidence="8">
    <location>
        <position position="98"/>
    </location>
    <ligand>
        <name>Zn(2+)</name>
        <dbReference type="ChEBI" id="CHEBI:29105"/>
    </ligand>
</feature>